<gene>
    <name evidence="2" type="ORF">CLODIP_2_CD11686</name>
</gene>
<dbReference type="AlphaFoldDB" id="A0A8S1D0G3"/>
<dbReference type="SUPFAM" id="SSF47391">
    <property type="entry name" value="Dimerization-anchoring domain of cAMP-dependent PK regulatory subunit"/>
    <property type="match status" value="1"/>
</dbReference>
<dbReference type="InterPro" id="IPR003117">
    <property type="entry name" value="cAMP_dep_PK_reg_su_I/II_a/b"/>
</dbReference>
<dbReference type="OrthoDB" id="6161835at2759"/>
<protein>
    <recommendedName>
        <fullName evidence="1">RIIa domain-containing protein</fullName>
    </recommendedName>
</protein>
<dbReference type="Gene3D" id="1.20.890.10">
    <property type="entry name" value="cAMP-dependent protein kinase regulatory subunit, dimerization-anchoring domain"/>
    <property type="match status" value="1"/>
</dbReference>
<dbReference type="PANTHER" id="PTHR10699:SF11">
    <property type="entry name" value="IGLOO, ISOFORM A"/>
    <property type="match status" value="1"/>
</dbReference>
<dbReference type="EMBL" id="CADEPI010000090">
    <property type="protein sequence ID" value="CAB3373793.1"/>
    <property type="molecule type" value="Genomic_DNA"/>
</dbReference>
<dbReference type="Pfam" id="PF02197">
    <property type="entry name" value="RIIa"/>
    <property type="match status" value="1"/>
</dbReference>
<keyword evidence="3" id="KW-1185">Reference proteome</keyword>
<dbReference type="InterPro" id="IPR047579">
    <property type="entry name" value="DD_CABYR_SP17"/>
</dbReference>
<feature type="domain" description="RIIa" evidence="1">
    <location>
        <begin position="36"/>
        <end position="73"/>
    </location>
</feature>
<evidence type="ECO:0000313" key="2">
    <source>
        <dbReference type="EMBL" id="CAB3373793.1"/>
    </source>
</evidence>
<sequence length="83" mass="9248">MPSFRGKQCEVTQANYQTEAVVMTSGPLFLRLGVPNGMEELLEGLAREVLRHQPKNIYKFAAIHFEGLLLQREAGGVLSSFLI</sequence>
<dbReference type="GO" id="GO:0005516">
    <property type="term" value="F:calmodulin binding"/>
    <property type="evidence" value="ECO:0007669"/>
    <property type="project" value="TreeGrafter"/>
</dbReference>
<evidence type="ECO:0000313" key="3">
    <source>
        <dbReference type="Proteomes" id="UP000494165"/>
    </source>
</evidence>
<comment type="caution">
    <text evidence="2">The sequence shown here is derived from an EMBL/GenBank/DDBJ whole genome shotgun (WGS) entry which is preliminary data.</text>
</comment>
<dbReference type="PANTHER" id="PTHR10699">
    <property type="entry name" value="NEUROMODULIN"/>
    <property type="match status" value="1"/>
</dbReference>
<proteinExistence type="predicted"/>
<name>A0A8S1D0G3_9INSE</name>
<evidence type="ECO:0000259" key="1">
    <source>
        <dbReference type="SMART" id="SM00394"/>
    </source>
</evidence>
<accession>A0A8S1D0G3</accession>
<dbReference type="CDD" id="cd12100">
    <property type="entry name" value="DD_CABYR_SP17"/>
    <property type="match status" value="1"/>
</dbReference>
<reference evidence="2 3" key="1">
    <citation type="submission" date="2020-04" db="EMBL/GenBank/DDBJ databases">
        <authorList>
            <person name="Alioto T."/>
            <person name="Alioto T."/>
            <person name="Gomez Garrido J."/>
        </authorList>
    </citation>
    <scope>NUCLEOTIDE SEQUENCE [LARGE SCALE GENOMIC DNA]</scope>
</reference>
<dbReference type="Proteomes" id="UP000494165">
    <property type="component" value="Unassembled WGS sequence"/>
</dbReference>
<dbReference type="SMART" id="SM00394">
    <property type="entry name" value="RIIa"/>
    <property type="match status" value="1"/>
</dbReference>
<organism evidence="2 3">
    <name type="scientific">Cloeon dipterum</name>
    <dbReference type="NCBI Taxonomy" id="197152"/>
    <lineage>
        <taxon>Eukaryota</taxon>
        <taxon>Metazoa</taxon>
        <taxon>Ecdysozoa</taxon>
        <taxon>Arthropoda</taxon>
        <taxon>Hexapoda</taxon>
        <taxon>Insecta</taxon>
        <taxon>Pterygota</taxon>
        <taxon>Palaeoptera</taxon>
        <taxon>Ephemeroptera</taxon>
        <taxon>Pisciforma</taxon>
        <taxon>Baetidae</taxon>
        <taxon>Cloeon</taxon>
    </lineage>
</organism>